<dbReference type="AlphaFoldDB" id="A0A7W6J5G2"/>
<feature type="transmembrane region" description="Helical" evidence="1">
    <location>
        <begin position="12"/>
        <end position="33"/>
    </location>
</feature>
<accession>A0A7W6J5G2</accession>
<dbReference type="InterPro" id="IPR018666">
    <property type="entry name" value="DUF2125"/>
</dbReference>
<organism evidence="2 3">
    <name type="scientific">Gellertiella hungarica</name>
    <dbReference type="NCBI Taxonomy" id="1572859"/>
    <lineage>
        <taxon>Bacteria</taxon>
        <taxon>Pseudomonadati</taxon>
        <taxon>Pseudomonadota</taxon>
        <taxon>Alphaproteobacteria</taxon>
        <taxon>Hyphomicrobiales</taxon>
        <taxon>Rhizobiaceae</taxon>
        <taxon>Gellertiella</taxon>
    </lineage>
</organism>
<dbReference type="Pfam" id="PF09898">
    <property type="entry name" value="DUF2125"/>
    <property type="match status" value="1"/>
</dbReference>
<evidence type="ECO:0008006" key="4">
    <source>
        <dbReference type="Google" id="ProtNLM"/>
    </source>
</evidence>
<evidence type="ECO:0000256" key="1">
    <source>
        <dbReference type="SAM" id="Phobius"/>
    </source>
</evidence>
<keyword evidence="1" id="KW-1133">Transmembrane helix</keyword>
<keyword evidence="1" id="KW-0472">Membrane</keyword>
<protein>
    <recommendedName>
        <fullName evidence="4">DUF2125 domain-containing protein</fullName>
    </recommendedName>
</protein>
<gene>
    <name evidence="2" type="ORF">GGR23_002329</name>
</gene>
<keyword evidence="3" id="KW-1185">Reference proteome</keyword>
<keyword evidence="1" id="KW-0812">Transmembrane</keyword>
<dbReference type="EMBL" id="JACIEZ010000004">
    <property type="protein sequence ID" value="MBB4065128.1"/>
    <property type="molecule type" value="Genomic_DNA"/>
</dbReference>
<proteinExistence type="predicted"/>
<name>A0A7W6J5G2_9HYPH</name>
<reference evidence="2 3" key="1">
    <citation type="submission" date="2020-08" db="EMBL/GenBank/DDBJ databases">
        <title>Genomic Encyclopedia of Type Strains, Phase IV (KMG-IV): sequencing the most valuable type-strain genomes for metagenomic binning, comparative biology and taxonomic classification.</title>
        <authorList>
            <person name="Goeker M."/>
        </authorList>
    </citation>
    <scope>NUCLEOTIDE SEQUENCE [LARGE SCALE GENOMIC DNA]</scope>
    <source>
        <strain evidence="2 3">DSM 29853</strain>
    </source>
</reference>
<evidence type="ECO:0000313" key="3">
    <source>
        <dbReference type="Proteomes" id="UP000528286"/>
    </source>
</evidence>
<sequence length="338" mass="35734">MTGTGTTASRRIRNLAVAVVGFTALYSGAWYYGAHEIRSRLQQFMVERQAAGLTIECGNMEVKGFPFRFEIFCTNPGIADLNHGGSADAAALRTAAQVYQPFHVVWEMDGPLDATLATGEKLSMNWSSLQSSLQLKLGGLERSSVAAEGFALRFPSGSADEASALDMKAEHAESHVRQNNEDLDAAFLARKIALKLPGTGAPVALPVFDASVDATLGGKAGLLDGRIKGPGLLRPATGEIRRAVADFGEGRVTTVSGPLSIDEEGLISGKLSLEAEQFEKWEPLLTAALPDAADNIRTAMGALKAMADSKGTVRVNLVLDKGQVLLGFIPTGIVLPPL</sequence>
<evidence type="ECO:0000313" key="2">
    <source>
        <dbReference type="EMBL" id="MBB4065128.1"/>
    </source>
</evidence>
<comment type="caution">
    <text evidence="2">The sequence shown here is derived from an EMBL/GenBank/DDBJ whole genome shotgun (WGS) entry which is preliminary data.</text>
</comment>
<dbReference type="RefSeq" id="WP_183366439.1">
    <property type="nucleotide sequence ID" value="NZ_JACIEZ010000004.1"/>
</dbReference>
<dbReference type="Proteomes" id="UP000528286">
    <property type="component" value="Unassembled WGS sequence"/>
</dbReference>